<dbReference type="EMBL" id="BMHI01000005">
    <property type="protein sequence ID" value="GGB41805.1"/>
    <property type="molecule type" value="Genomic_DNA"/>
</dbReference>
<dbReference type="Pfam" id="PF18614">
    <property type="entry name" value="RNase_II_C_S1"/>
    <property type="match status" value="1"/>
</dbReference>
<organism evidence="2 3">
    <name type="scientific">Flexivirga endophytica</name>
    <dbReference type="NCBI Taxonomy" id="1849103"/>
    <lineage>
        <taxon>Bacteria</taxon>
        <taxon>Bacillati</taxon>
        <taxon>Actinomycetota</taxon>
        <taxon>Actinomycetes</taxon>
        <taxon>Micrococcales</taxon>
        <taxon>Dermacoccaceae</taxon>
        <taxon>Flexivirga</taxon>
    </lineage>
</organism>
<dbReference type="InterPro" id="IPR012340">
    <property type="entry name" value="NA-bd_OB-fold"/>
</dbReference>
<gene>
    <name evidence="2" type="ORF">GCM10011492_35950</name>
</gene>
<protein>
    <submittedName>
        <fullName evidence="2">Ribonuclease R</fullName>
    </submittedName>
</protein>
<evidence type="ECO:0000313" key="2">
    <source>
        <dbReference type="EMBL" id="GGB41805.1"/>
    </source>
</evidence>
<dbReference type="AlphaFoldDB" id="A0A916TED1"/>
<proteinExistence type="predicted"/>
<evidence type="ECO:0000259" key="1">
    <source>
        <dbReference type="SMART" id="SM00955"/>
    </source>
</evidence>
<dbReference type="InterPro" id="IPR050180">
    <property type="entry name" value="RNR_Ribonuclease"/>
</dbReference>
<name>A0A916TED1_9MICO</name>
<dbReference type="SMART" id="SM00955">
    <property type="entry name" value="RNB"/>
    <property type="match status" value="1"/>
</dbReference>
<dbReference type="PANTHER" id="PTHR23355:SF37">
    <property type="entry name" value="EXORIBONUCLEASE 2"/>
    <property type="match status" value="1"/>
</dbReference>
<dbReference type="GO" id="GO:0004540">
    <property type="term" value="F:RNA nuclease activity"/>
    <property type="evidence" value="ECO:0007669"/>
    <property type="project" value="InterPro"/>
</dbReference>
<dbReference type="GO" id="GO:0003723">
    <property type="term" value="F:RNA binding"/>
    <property type="evidence" value="ECO:0007669"/>
    <property type="project" value="InterPro"/>
</dbReference>
<dbReference type="Pfam" id="PF00773">
    <property type="entry name" value="RNB"/>
    <property type="match status" value="1"/>
</dbReference>
<comment type="caution">
    <text evidence="2">The sequence shown here is derived from an EMBL/GenBank/DDBJ whole genome shotgun (WGS) entry which is preliminary data.</text>
</comment>
<dbReference type="GO" id="GO:0006402">
    <property type="term" value="P:mRNA catabolic process"/>
    <property type="evidence" value="ECO:0007669"/>
    <property type="project" value="TreeGrafter"/>
</dbReference>
<reference evidence="2" key="1">
    <citation type="journal article" date="2014" name="Int. J. Syst. Evol. Microbiol.">
        <title>Complete genome sequence of Corynebacterium casei LMG S-19264T (=DSM 44701T), isolated from a smear-ripened cheese.</title>
        <authorList>
            <consortium name="US DOE Joint Genome Institute (JGI-PGF)"/>
            <person name="Walter F."/>
            <person name="Albersmeier A."/>
            <person name="Kalinowski J."/>
            <person name="Ruckert C."/>
        </authorList>
    </citation>
    <scope>NUCLEOTIDE SEQUENCE</scope>
    <source>
        <strain evidence="2">CGMCC 1.15085</strain>
    </source>
</reference>
<sequence>MVGGMNLPHLIAPKADPKAGADAGPLERAFAALREQLDLTLDYPQEAKAEAEQAATSVALPDRDETAVPYFTIDPPGSMDLDQAMCLERDGDGYRVRYAIADVPAYVRPGGALDDETRQRGQTIYLPDARVPLHPKVLSEDAVSLLADEVRSAFVWDIKLSSLAEATSSEVYRAKVRSTARLDYEHVQQQIDGGSAPEGLALLKEIGELRIALEAKRGGANLPMPEQEVSKGDDGTYQLTFRPQLPSEEWNAQISLLTGMAAADLMLQAKVGILRTMPAPEQKAIDRFRRQATALGVEWPADQQYGDFIRGLDRSNPKHLALIHDATSLFRGAGYTPFDGQEPEDRIQAAVAAPYAHVTAPLRRLVDRFGLVVCEAVSQGGQVPDWVREALPTLPDIMSRTDQKASQAEHGCTDAVEAAVLAPRVGETFAAYVVDTDEKGITVQLVDLAVTAKAEGSAEPGAEVRVKLSEANIEEHRVRFELV</sequence>
<reference evidence="2" key="2">
    <citation type="submission" date="2020-09" db="EMBL/GenBank/DDBJ databases">
        <authorList>
            <person name="Sun Q."/>
            <person name="Zhou Y."/>
        </authorList>
    </citation>
    <scope>NUCLEOTIDE SEQUENCE</scope>
    <source>
        <strain evidence="2">CGMCC 1.15085</strain>
    </source>
</reference>
<dbReference type="PANTHER" id="PTHR23355">
    <property type="entry name" value="RIBONUCLEASE"/>
    <property type="match status" value="1"/>
</dbReference>
<dbReference type="GO" id="GO:0005829">
    <property type="term" value="C:cytosol"/>
    <property type="evidence" value="ECO:0007669"/>
    <property type="project" value="TreeGrafter"/>
</dbReference>
<dbReference type="InterPro" id="IPR001900">
    <property type="entry name" value="RNase_II/R"/>
</dbReference>
<dbReference type="InterPro" id="IPR040596">
    <property type="entry name" value="RNase_II_C_S1"/>
</dbReference>
<keyword evidence="3" id="KW-1185">Reference proteome</keyword>
<evidence type="ECO:0000313" key="3">
    <source>
        <dbReference type="Proteomes" id="UP000636793"/>
    </source>
</evidence>
<dbReference type="SUPFAM" id="SSF50249">
    <property type="entry name" value="Nucleic acid-binding proteins"/>
    <property type="match status" value="1"/>
</dbReference>
<accession>A0A916TED1</accession>
<feature type="domain" description="RNB" evidence="1">
    <location>
        <begin position="62"/>
        <end position="380"/>
    </location>
</feature>
<dbReference type="Proteomes" id="UP000636793">
    <property type="component" value="Unassembled WGS sequence"/>
</dbReference>